<accession>A0ABU1J798</accession>
<dbReference type="Pfam" id="PF10004">
    <property type="entry name" value="DUF2247"/>
    <property type="match status" value="1"/>
</dbReference>
<reference evidence="1 2" key="1">
    <citation type="submission" date="2023-07" db="EMBL/GenBank/DDBJ databases">
        <title>Genomic Encyclopedia of Type Strains, Phase IV (KMG-IV): sequencing the most valuable type-strain genomes for metagenomic binning, comparative biology and taxonomic classification.</title>
        <authorList>
            <person name="Goeker M."/>
        </authorList>
    </citation>
    <scope>NUCLEOTIDE SEQUENCE [LARGE SCALE GENOMIC DNA]</scope>
    <source>
        <strain evidence="1 2">DSM 22170</strain>
    </source>
</reference>
<organism evidence="1 2">
    <name type="scientific">Paenibacillus hunanensis</name>
    <dbReference type="NCBI Taxonomy" id="539262"/>
    <lineage>
        <taxon>Bacteria</taxon>
        <taxon>Bacillati</taxon>
        <taxon>Bacillota</taxon>
        <taxon>Bacilli</taxon>
        <taxon>Bacillales</taxon>
        <taxon>Paenibacillaceae</taxon>
        <taxon>Paenibacillus</taxon>
    </lineage>
</organism>
<dbReference type="Proteomes" id="UP001185028">
    <property type="component" value="Unassembled WGS sequence"/>
</dbReference>
<protein>
    <recommendedName>
        <fullName evidence="3">DUF2247 domain-containing protein</fullName>
    </recommendedName>
</protein>
<dbReference type="RefSeq" id="WP_188778182.1">
    <property type="nucleotide sequence ID" value="NZ_BMMB01000015.1"/>
</dbReference>
<dbReference type="EMBL" id="JAVDQH010000026">
    <property type="protein sequence ID" value="MDR6246353.1"/>
    <property type="molecule type" value="Genomic_DNA"/>
</dbReference>
<keyword evidence="2" id="KW-1185">Reference proteome</keyword>
<evidence type="ECO:0008006" key="3">
    <source>
        <dbReference type="Google" id="ProtNLM"/>
    </source>
</evidence>
<evidence type="ECO:0000313" key="1">
    <source>
        <dbReference type="EMBL" id="MDR6246353.1"/>
    </source>
</evidence>
<proteinExistence type="predicted"/>
<sequence>MTYLQMFKRSNIPITWTVILIGIEGPGKKERLLVSQDIINYAIELIELNDNYPQEILKLASATNNEEEYIKNLVVNLAQKEKLNRNKELKKWIVILLKETLNKLPESPLYGLIALTEFWESFDYPDYSPHIVQGRGNDIKPEDYYLKEFYEYCVFKHKQWINDILKPK</sequence>
<gene>
    <name evidence="1" type="ORF">JOC58_004284</name>
</gene>
<evidence type="ECO:0000313" key="2">
    <source>
        <dbReference type="Proteomes" id="UP001185028"/>
    </source>
</evidence>
<comment type="caution">
    <text evidence="1">The sequence shown here is derived from an EMBL/GenBank/DDBJ whole genome shotgun (WGS) entry which is preliminary data.</text>
</comment>
<name>A0ABU1J798_9BACL</name>
<dbReference type="InterPro" id="IPR016630">
    <property type="entry name" value="UCP015278"/>
</dbReference>